<accession>A0A6I3UZM5</accession>
<proteinExistence type="predicted"/>
<name>A0A6I3UZM5_STREE</name>
<comment type="caution">
    <text evidence="1">The sequence shown here is derived from an EMBL/GenBank/DDBJ whole genome shotgun (WGS) entry which is preliminary data.</text>
</comment>
<gene>
    <name evidence="1" type="ORF">GM536_12115</name>
</gene>
<dbReference type="AlphaFoldDB" id="A0A6I3UZM5"/>
<feature type="non-terminal residue" evidence="1">
    <location>
        <position position="1"/>
    </location>
</feature>
<evidence type="ECO:0000313" key="2">
    <source>
        <dbReference type="Proteomes" id="UP000437160"/>
    </source>
</evidence>
<dbReference type="EMBL" id="WNIA01000286">
    <property type="protein sequence ID" value="MTV99764.1"/>
    <property type="molecule type" value="Genomic_DNA"/>
</dbReference>
<reference evidence="1 2" key="1">
    <citation type="submission" date="2019-11" db="EMBL/GenBank/DDBJ databases">
        <title>Growth characteristics of pneumococcus vary with the chemical composition of the capsule and with environmental conditions.</title>
        <authorList>
            <person name="Tothpal A."/>
            <person name="Desobry K."/>
            <person name="Joshi S."/>
            <person name="Wyllie A.L."/>
            <person name="Weinberger D.M."/>
        </authorList>
    </citation>
    <scope>NUCLEOTIDE SEQUENCE [LARGE SCALE GENOMIC DNA]</scope>
    <source>
        <strain evidence="2">pnumococcus19F</strain>
    </source>
</reference>
<dbReference type="GO" id="GO:0032259">
    <property type="term" value="P:methylation"/>
    <property type="evidence" value="ECO:0007669"/>
    <property type="project" value="UniProtKB-KW"/>
</dbReference>
<dbReference type="Proteomes" id="UP000437160">
    <property type="component" value="Unassembled WGS sequence"/>
</dbReference>
<protein>
    <submittedName>
        <fullName evidence="1">Methyltransferase</fullName>
    </submittedName>
</protein>
<sequence>GRRFKDNQEPMFTLNTQDRHGIVVVGDLPTSFKETGRIYGSEGLSPTLTTMQGGDKIPKIQIPEPIQFLKVREATKKGYAQAEIGDSINLERPSSQYRRGRVGKGIANTLTTSGQMGVVVASYEGEDKQVYQVAGVLIDGQFYRLRIRRITPKECFR</sequence>
<dbReference type="GO" id="GO:0008168">
    <property type="term" value="F:methyltransferase activity"/>
    <property type="evidence" value="ECO:0007669"/>
    <property type="project" value="UniProtKB-KW"/>
</dbReference>
<organism evidence="1 2">
    <name type="scientific">Streptococcus pneumoniae</name>
    <dbReference type="NCBI Taxonomy" id="1313"/>
    <lineage>
        <taxon>Bacteria</taxon>
        <taxon>Bacillati</taxon>
        <taxon>Bacillota</taxon>
        <taxon>Bacilli</taxon>
        <taxon>Lactobacillales</taxon>
        <taxon>Streptococcaceae</taxon>
        <taxon>Streptococcus</taxon>
    </lineage>
</organism>
<keyword evidence="1" id="KW-0808">Transferase</keyword>
<keyword evidence="1" id="KW-0489">Methyltransferase</keyword>
<feature type="non-terminal residue" evidence="1">
    <location>
        <position position="157"/>
    </location>
</feature>
<evidence type="ECO:0000313" key="1">
    <source>
        <dbReference type="EMBL" id="MTV99764.1"/>
    </source>
</evidence>